<reference evidence="2 3" key="1">
    <citation type="submission" date="2019-11" db="EMBL/GenBank/DDBJ databases">
        <title>FDA dAtabase for Regulatory Grade micrObial Sequences (FDA-ARGOS): Supporting development and validation of Infectious Disease Dx tests.</title>
        <authorList>
            <person name="Patel R."/>
            <person name="Rucinski S."/>
            <person name="Tallon L."/>
            <person name="Sadzewicz L."/>
            <person name="Vavikolanu K."/>
            <person name="Mehta A."/>
            <person name="Aluvathingal J."/>
            <person name="Nadendla S."/>
            <person name="Nandy P."/>
            <person name="Geyer C."/>
            <person name="Yan Y."/>
            <person name="Sichtig H."/>
        </authorList>
    </citation>
    <scope>NUCLEOTIDE SEQUENCE [LARGE SCALE GENOMIC DNA]</scope>
    <source>
        <strain evidence="2 3">FDAARGOS_557</strain>
    </source>
</reference>
<accession>A0A6N1MX37</accession>
<protein>
    <recommendedName>
        <fullName evidence="4">Lipoprotein</fullName>
    </recommendedName>
</protein>
<evidence type="ECO:0008006" key="4">
    <source>
        <dbReference type="Google" id="ProtNLM"/>
    </source>
</evidence>
<dbReference type="Proteomes" id="UP001242129">
    <property type="component" value="Unassembled WGS sequence"/>
</dbReference>
<dbReference type="PROSITE" id="PS51257">
    <property type="entry name" value="PROKAR_LIPOPROTEIN"/>
    <property type="match status" value="1"/>
</dbReference>
<dbReference type="AlphaFoldDB" id="A0A6N1MX37"/>
<dbReference type="RefSeq" id="WP_121979882.1">
    <property type="nucleotide sequence ID" value="NZ_CP054803.1"/>
</dbReference>
<reference evidence="1" key="2">
    <citation type="submission" date="2023-07" db="EMBL/GenBank/DDBJ databases">
        <title>Dynamics of blaOXA-23 gene transmission in Acinetobacter spp. from contaminated veterinary surfaces.</title>
        <authorList>
            <person name="Moreira Da Silva J."/>
            <person name="Menezes J."/>
            <person name="Fernandes L."/>
            <person name="Marques C."/>
            <person name="Amaral A."/>
            <person name="Timofte D."/>
            <person name="Pomba C."/>
        </authorList>
    </citation>
    <scope>NUCLEOTIDE SEQUENCE</scope>
    <source>
        <strain evidence="1">CMVB11Z4A1</strain>
    </source>
</reference>
<sequence>MKFITTLFSTLLLAGCMSSDLKKSEQLLQNFHCAKVDTAQMPHSSMTDYYQQMLYSSKSKVESYIKQYRQGEELFDLPLHEVVEQQYDLYKDACQNLGGILPASENAS</sequence>
<evidence type="ECO:0000313" key="1">
    <source>
        <dbReference type="EMBL" id="MDP1448388.1"/>
    </source>
</evidence>
<dbReference type="EMBL" id="CP054803">
    <property type="protein sequence ID" value="QKU22277.1"/>
    <property type="molecule type" value="Genomic_DNA"/>
</dbReference>
<evidence type="ECO:0000313" key="2">
    <source>
        <dbReference type="EMBL" id="QKU22277.1"/>
    </source>
</evidence>
<gene>
    <name evidence="2" type="ORF">FOB19_13265</name>
    <name evidence="1" type="ORF">Q8G51_11505</name>
</gene>
<evidence type="ECO:0000313" key="3">
    <source>
        <dbReference type="Proteomes" id="UP000509126"/>
    </source>
</evidence>
<dbReference type="EMBL" id="JAUUUS010000290">
    <property type="protein sequence ID" value="MDP1448388.1"/>
    <property type="molecule type" value="Genomic_DNA"/>
</dbReference>
<organism evidence="2 3">
    <name type="scientific">Acinetobacter lwoffii</name>
    <dbReference type="NCBI Taxonomy" id="28090"/>
    <lineage>
        <taxon>Bacteria</taxon>
        <taxon>Pseudomonadati</taxon>
        <taxon>Pseudomonadota</taxon>
        <taxon>Gammaproteobacteria</taxon>
        <taxon>Moraxellales</taxon>
        <taxon>Moraxellaceae</taxon>
        <taxon>Acinetobacter</taxon>
    </lineage>
</organism>
<dbReference type="Proteomes" id="UP000509126">
    <property type="component" value="Chromosome"/>
</dbReference>
<proteinExistence type="predicted"/>
<name>A0A6N1MX37_ACILW</name>